<dbReference type="RefSeq" id="WP_067550433.1">
    <property type="nucleotide sequence ID" value="NZ_CP012836.1"/>
</dbReference>
<proteinExistence type="predicted"/>
<dbReference type="Pfam" id="PF13376">
    <property type="entry name" value="OmdA"/>
    <property type="match status" value="1"/>
</dbReference>
<evidence type="ECO:0000313" key="2">
    <source>
        <dbReference type="Proteomes" id="UP000073816"/>
    </source>
</evidence>
<gene>
    <name evidence="1" type="ORF">AO498_11210</name>
</gene>
<dbReference type="KEGG" id="alm:AO498_11210"/>
<keyword evidence="2" id="KW-1185">Reference proteome</keyword>
<dbReference type="PATRIC" id="fig|1727163.4.peg.2343"/>
<dbReference type="Proteomes" id="UP000073816">
    <property type="component" value="Chromosome"/>
</dbReference>
<protein>
    <recommendedName>
        <fullName evidence="3">DUF1905 domain-containing protein</fullName>
    </recommendedName>
</protein>
<evidence type="ECO:0000313" key="1">
    <source>
        <dbReference type="EMBL" id="AMQ57003.1"/>
    </source>
</evidence>
<organism evidence="1 2">
    <name type="scientific">Algoriphagus sanaruensis</name>
    <dbReference type="NCBI Taxonomy" id="1727163"/>
    <lineage>
        <taxon>Bacteria</taxon>
        <taxon>Pseudomonadati</taxon>
        <taxon>Bacteroidota</taxon>
        <taxon>Cytophagia</taxon>
        <taxon>Cytophagales</taxon>
        <taxon>Cyclobacteriaceae</taxon>
        <taxon>Algoriphagus</taxon>
    </lineage>
</organism>
<dbReference type="STRING" id="1727163.AO498_11210"/>
<dbReference type="OrthoDB" id="959664at2"/>
<evidence type="ECO:0008006" key="3">
    <source>
        <dbReference type="Google" id="ProtNLM"/>
    </source>
</evidence>
<dbReference type="EMBL" id="CP012836">
    <property type="protein sequence ID" value="AMQ57003.1"/>
    <property type="molecule type" value="Genomic_DNA"/>
</dbReference>
<reference evidence="2" key="1">
    <citation type="submission" date="2015-09" db="EMBL/GenBank/DDBJ databases">
        <title>Complete sequence of Algoriphagus sp. M8-2.</title>
        <authorList>
            <person name="Shintani M."/>
        </authorList>
    </citation>
    <scope>NUCLEOTIDE SEQUENCE [LARGE SCALE GENOMIC DNA]</scope>
    <source>
        <strain evidence="2">M8-2</strain>
    </source>
</reference>
<dbReference type="AlphaFoldDB" id="A0A142EPE8"/>
<sequence>MQNQFEFFGKLESFEFNHWQYHIPIPEAISLSLLAKNQRRILVWISNQGPNPMGLMKAKEYWYILINQKLRADLMLQEGKDIQVRLTPDESEFGHEMPEELQVLLDQEEEGNSYFRSLTMGKQRSLVYLVSKVKNPESRLKKSLAIVHHLKSSHGKLDFRQLNQVIKQFNSI</sequence>
<reference evidence="1 2" key="2">
    <citation type="journal article" date="2016" name="Genome Announc.">
        <title>Complete Genome Sequence of Algoriphagus sp. Strain M8-2, Isolated from a Brackish Lake.</title>
        <authorList>
            <person name="Muraguchi Y."/>
            <person name="Kushimoto K."/>
            <person name="Ohtsubo Y."/>
            <person name="Suzuki T."/>
            <person name="Dohra H."/>
            <person name="Kimbara K."/>
            <person name="Shintani M."/>
        </authorList>
    </citation>
    <scope>NUCLEOTIDE SEQUENCE [LARGE SCALE GENOMIC DNA]</scope>
    <source>
        <strain evidence="1 2">M8-2</strain>
    </source>
</reference>
<name>A0A142EPE8_9BACT</name>
<accession>A0A142EPE8</accession>